<reference evidence="1" key="1">
    <citation type="submission" date="2014-11" db="EMBL/GenBank/DDBJ databases">
        <authorList>
            <person name="Amaro Gonzalez C."/>
        </authorList>
    </citation>
    <scope>NUCLEOTIDE SEQUENCE</scope>
</reference>
<dbReference type="AlphaFoldDB" id="A0A0E9SJL5"/>
<dbReference type="EMBL" id="GBXM01066998">
    <property type="protein sequence ID" value="JAH41579.1"/>
    <property type="molecule type" value="Transcribed_RNA"/>
</dbReference>
<protein>
    <submittedName>
        <fullName evidence="1">Uncharacterized protein</fullName>
    </submittedName>
</protein>
<proteinExistence type="predicted"/>
<evidence type="ECO:0000313" key="1">
    <source>
        <dbReference type="EMBL" id="JAH41579.1"/>
    </source>
</evidence>
<organism evidence="1">
    <name type="scientific">Anguilla anguilla</name>
    <name type="common">European freshwater eel</name>
    <name type="synonym">Muraena anguilla</name>
    <dbReference type="NCBI Taxonomy" id="7936"/>
    <lineage>
        <taxon>Eukaryota</taxon>
        <taxon>Metazoa</taxon>
        <taxon>Chordata</taxon>
        <taxon>Craniata</taxon>
        <taxon>Vertebrata</taxon>
        <taxon>Euteleostomi</taxon>
        <taxon>Actinopterygii</taxon>
        <taxon>Neopterygii</taxon>
        <taxon>Teleostei</taxon>
        <taxon>Anguilliformes</taxon>
        <taxon>Anguillidae</taxon>
        <taxon>Anguilla</taxon>
    </lineage>
</organism>
<reference evidence="1" key="2">
    <citation type="journal article" date="2015" name="Fish Shellfish Immunol.">
        <title>Early steps in the European eel (Anguilla anguilla)-Vibrio vulnificus interaction in the gills: Role of the RtxA13 toxin.</title>
        <authorList>
            <person name="Callol A."/>
            <person name="Pajuelo D."/>
            <person name="Ebbesson L."/>
            <person name="Teles M."/>
            <person name="MacKenzie S."/>
            <person name="Amaro C."/>
        </authorList>
    </citation>
    <scope>NUCLEOTIDE SEQUENCE</scope>
</reference>
<accession>A0A0E9SJL5</accession>
<name>A0A0E9SJL5_ANGAN</name>
<sequence>MLILDVLPDHQIAHKREDFFPQKCISFNDLCIFSILKYSFYGLYIYCFTISCWYHDDLNDT</sequence>
<dbReference type="EMBL" id="GBXM01079505">
    <property type="protein sequence ID" value="JAH29072.1"/>
    <property type="molecule type" value="Transcribed_RNA"/>
</dbReference>